<name>A0A7T7CF08_9BACI</name>
<gene>
    <name evidence="1" type="ORF">HUG20_06855</name>
</gene>
<evidence type="ECO:0000313" key="2">
    <source>
        <dbReference type="Proteomes" id="UP000595349"/>
    </source>
</evidence>
<dbReference type="RefSeq" id="WP_200089532.1">
    <property type="nucleotide sequence ID" value="NZ_CP054706.1"/>
</dbReference>
<keyword evidence="2" id="KW-1185">Reference proteome</keyword>
<dbReference type="AlphaFoldDB" id="A0A7T7CF08"/>
<dbReference type="KEGG" id="scib:HUG20_06855"/>
<proteinExistence type="predicted"/>
<dbReference type="EMBL" id="CP054706">
    <property type="protein sequence ID" value="QQK79624.1"/>
    <property type="molecule type" value="Genomic_DNA"/>
</dbReference>
<sequence>MIGILMLETTFHRPIGDIGNPKTFAFPVIYKTVKGATVARAMYRAGDRELIDLFVQAAKEMENEGAKAITTSCGFLAIFQQEIQRALTIPFFSSSLLQIPFASCVTGGTVGVMTAARSRLTTKHLKGVDAHHHPVVIDGMDDQPAFTSAIVDQTENLDVNTVAKEMKQVTIRLLQNHPEVRAIVLECTNMPPYKNTLQAITDIPIFDMNTLMNDTYDAIT</sequence>
<protein>
    <submittedName>
        <fullName evidence="1">Aspartate/glutamate racemase family protein</fullName>
    </submittedName>
</protein>
<dbReference type="NCBIfam" id="NF005679">
    <property type="entry name" value="PRK07475.1"/>
    <property type="match status" value="1"/>
</dbReference>
<dbReference type="InterPro" id="IPR001920">
    <property type="entry name" value="Asp/Glu_race"/>
</dbReference>
<dbReference type="Gene3D" id="3.40.50.1860">
    <property type="match status" value="2"/>
</dbReference>
<evidence type="ECO:0000313" key="1">
    <source>
        <dbReference type="EMBL" id="QQK79624.1"/>
    </source>
</evidence>
<dbReference type="InterPro" id="IPR015942">
    <property type="entry name" value="Asp/Glu/hydantoin_racemase"/>
</dbReference>
<dbReference type="Proteomes" id="UP000595349">
    <property type="component" value="Chromosome"/>
</dbReference>
<accession>A0A7T7CF08</accession>
<dbReference type="Pfam" id="PF01177">
    <property type="entry name" value="Asp_Glu_race"/>
    <property type="match status" value="1"/>
</dbReference>
<organism evidence="1 2">
    <name type="scientific">Salicibibacter cibi</name>
    <dbReference type="NCBI Taxonomy" id="2743001"/>
    <lineage>
        <taxon>Bacteria</taxon>
        <taxon>Bacillati</taxon>
        <taxon>Bacillota</taxon>
        <taxon>Bacilli</taxon>
        <taxon>Bacillales</taxon>
        <taxon>Bacillaceae</taxon>
        <taxon>Salicibibacter</taxon>
    </lineage>
</organism>
<reference evidence="1 2" key="1">
    <citation type="submission" date="2020-06" db="EMBL/GenBank/DDBJ databases">
        <title>Genomic analysis of Salicibibacter sp. NKC21-4.</title>
        <authorList>
            <person name="Oh Y.J."/>
        </authorList>
    </citation>
    <scope>NUCLEOTIDE SEQUENCE [LARGE SCALE GENOMIC DNA]</scope>
    <source>
        <strain evidence="1 2">NKC21-4</strain>
    </source>
</reference>
<dbReference type="GO" id="GO:0047661">
    <property type="term" value="F:amino-acid racemase activity"/>
    <property type="evidence" value="ECO:0007669"/>
    <property type="project" value="InterPro"/>
</dbReference>